<protein>
    <submittedName>
        <fullName evidence="2">AP endonuclease, family 2</fullName>
    </submittedName>
</protein>
<organism evidence="2 3">
    <name type="scientific">Christensenella minuta</name>
    <dbReference type="NCBI Taxonomy" id="626937"/>
    <lineage>
        <taxon>Bacteria</taxon>
        <taxon>Bacillati</taxon>
        <taxon>Bacillota</taxon>
        <taxon>Clostridia</taxon>
        <taxon>Christensenellales</taxon>
        <taxon>Christensenellaceae</taxon>
        <taxon>Christensenella</taxon>
    </lineage>
</organism>
<sequence length="269" mass="30956">MKTGMSTACFFCRLYNEEAVRKMAELGVRDMEVFFSAMSEYEKPFTDELRRITQGEGAHIRSIHALCTQFEPQLYSAHRRQYEEALDVFEKVTDAAAAVGAGTYVFHGPMNVKRAKTFHVNYEFAGERTAVLAERAKKKGIKLAWETVHWCWYAQPGFARELLRHTDSDNLYFTLDIKQAAQSGYEVMDYIDDMNGRLAHIHVCDYRKDAEKGIIPCLPFEGEMDWAGMREKLAGLDYRGLLMLEVYPGDYGSYGELMKTYNRLSEFFG</sequence>
<dbReference type="RefSeq" id="WP_066522106.1">
    <property type="nucleotide sequence ID" value="NZ_CABMOF010000007.1"/>
</dbReference>
<evidence type="ECO:0000313" key="2">
    <source>
        <dbReference type="EMBL" id="KXK64451.1"/>
    </source>
</evidence>
<dbReference type="AlphaFoldDB" id="A0A136Q188"/>
<keyword evidence="3" id="KW-1185">Reference proteome</keyword>
<dbReference type="Gene3D" id="3.20.20.150">
    <property type="entry name" value="Divalent-metal-dependent TIM barrel enzymes"/>
    <property type="match status" value="1"/>
</dbReference>
<accession>A0A136Q188</accession>
<dbReference type="PANTHER" id="PTHR12110:SF41">
    <property type="entry name" value="INOSOSE DEHYDRATASE"/>
    <property type="match status" value="1"/>
</dbReference>
<dbReference type="InterPro" id="IPR013022">
    <property type="entry name" value="Xyl_isomerase-like_TIM-brl"/>
</dbReference>
<keyword evidence="2" id="KW-0540">Nuclease</keyword>
<dbReference type="GO" id="GO:0004519">
    <property type="term" value="F:endonuclease activity"/>
    <property type="evidence" value="ECO:0007669"/>
    <property type="project" value="UniProtKB-KW"/>
</dbReference>
<evidence type="ECO:0000313" key="3">
    <source>
        <dbReference type="Proteomes" id="UP000070366"/>
    </source>
</evidence>
<dbReference type="EMBL" id="LSZW01000064">
    <property type="protein sequence ID" value="KXK64451.1"/>
    <property type="molecule type" value="Genomic_DNA"/>
</dbReference>
<keyword evidence="2" id="KW-0255">Endonuclease</keyword>
<dbReference type="OrthoDB" id="148059at2"/>
<dbReference type="STRING" id="626937.HMPREF3293_02530"/>
<dbReference type="Pfam" id="PF01261">
    <property type="entry name" value="AP_endonuc_2"/>
    <property type="match status" value="1"/>
</dbReference>
<keyword evidence="2" id="KW-0378">Hydrolase</keyword>
<proteinExistence type="predicted"/>
<feature type="domain" description="Xylose isomerase-like TIM barrel" evidence="1">
    <location>
        <begin position="20"/>
        <end position="247"/>
    </location>
</feature>
<dbReference type="Proteomes" id="UP000070366">
    <property type="component" value="Unassembled WGS sequence"/>
</dbReference>
<dbReference type="InterPro" id="IPR036237">
    <property type="entry name" value="Xyl_isomerase-like_sf"/>
</dbReference>
<reference evidence="2 3" key="1">
    <citation type="submission" date="2016-02" db="EMBL/GenBank/DDBJ databases">
        <authorList>
            <person name="Wen L."/>
            <person name="He K."/>
            <person name="Yang H."/>
        </authorList>
    </citation>
    <scope>NUCLEOTIDE SEQUENCE [LARGE SCALE GENOMIC DNA]</scope>
    <source>
        <strain evidence="2 3">DSM 22607</strain>
    </source>
</reference>
<dbReference type="PATRIC" id="fig|626937.4.peg.2488"/>
<dbReference type="SUPFAM" id="SSF51658">
    <property type="entry name" value="Xylose isomerase-like"/>
    <property type="match status" value="1"/>
</dbReference>
<dbReference type="KEGG" id="cmiu:B1H56_00775"/>
<dbReference type="PANTHER" id="PTHR12110">
    <property type="entry name" value="HYDROXYPYRUVATE ISOMERASE"/>
    <property type="match status" value="1"/>
</dbReference>
<comment type="caution">
    <text evidence="2">The sequence shown here is derived from an EMBL/GenBank/DDBJ whole genome shotgun (WGS) entry which is preliminary data.</text>
</comment>
<dbReference type="InterPro" id="IPR050312">
    <property type="entry name" value="IolE/XylAMocC-like"/>
</dbReference>
<evidence type="ECO:0000259" key="1">
    <source>
        <dbReference type="Pfam" id="PF01261"/>
    </source>
</evidence>
<gene>
    <name evidence="2" type="ORF">HMPREF3293_02530</name>
</gene>
<name>A0A136Q188_9FIRM</name>